<dbReference type="InterPro" id="IPR010719">
    <property type="entry name" value="MnmM_MeTrfase"/>
</dbReference>
<dbReference type="RefSeq" id="WP_146924163.1">
    <property type="nucleotide sequence ID" value="NZ_BJUY01000009.1"/>
</dbReference>
<dbReference type="CDD" id="cd02440">
    <property type="entry name" value="AdoMet_MTases"/>
    <property type="match status" value="1"/>
</dbReference>
<protein>
    <submittedName>
        <fullName evidence="1">rRNA methyltransferase</fullName>
    </submittedName>
</protein>
<dbReference type="PANTHER" id="PTHR35276:SF1">
    <property type="entry name" value="TRNA (MNM(5)S(2)U34)-METHYLTRANSFERASE, CHLOROPLASTIC"/>
    <property type="match status" value="1"/>
</dbReference>
<dbReference type="PANTHER" id="PTHR35276">
    <property type="entry name" value="S-ADENOSYL-L-METHIONINE-DEPENDENT METHYLTRANSFERASES SUPERFAMILY PROTEIN"/>
    <property type="match status" value="1"/>
</dbReference>
<dbReference type="GO" id="GO:0008168">
    <property type="term" value="F:methyltransferase activity"/>
    <property type="evidence" value="ECO:0007669"/>
    <property type="project" value="UniProtKB-KW"/>
</dbReference>
<organism evidence="1 2">
    <name type="scientific">Alkalibacterium kapii</name>
    <dbReference type="NCBI Taxonomy" id="426704"/>
    <lineage>
        <taxon>Bacteria</taxon>
        <taxon>Bacillati</taxon>
        <taxon>Bacillota</taxon>
        <taxon>Bacilli</taxon>
        <taxon>Lactobacillales</taxon>
        <taxon>Carnobacteriaceae</taxon>
        <taxon>Alkalibacterium</taxon>
    </lineage>
</organism>
<dbReference type="Proteomes" id="UP000321662">
    <property type="component" value="Unassembled WGS sequence"/>
</dbReference>
<evidence type="ECO:0000313" key="2">
    <source>
        <dbReference type="Proteomes" id="UP000321662"/>
    </source>
</evidence>
<dbReference type="InterPro" id="IPR029063">
    <property type="entry name" value="SAM-dependent_MTases_sf"/>
</dbReference>
<dbReference type="GO" id="GO:0032259">
    <property type="term" value="P:methylation"/>
    <property type="evidence" value="ECO:0007669"/>
    <property type="project" value="UniProtKB-KW"/>
</dbReference>
<name>A0A511AT02_9LACT</name>
<dbReference type="EMBL" id="BJUY01000009">
    <property type="protein sequence ID" value="GEK91330.1"/>
    <property type="molecule type" value="Genomic_DNA"/>
</dbReference>
<gene>
    <name evidence="1" type="ORF">AKA01nite_09520</name>
</gene>
<evidence type="ECO:0000313" key="1">
    <source>
        <dbReference type="EMBL" id="GEK91330.1"/>
    </source>
</evidence>
<reference evidence="1 2" key="1">
    <citation type="submission" date="2019-07" db="EMBL/GenBank/DDBJ databases">
        <title>Whole genome shotgun sequence of Alkalibacterium kapii NBRC 103247.</title>
        <authorList>
            <person name="Hosoyama A."/>
            <person name="Uohara A."/>
            <person name="Ohji S."/>
            <person name="Ichikawa N."/>
        </authorList>
    </citation>
    <scope>NUCLEOTIDE SEQUENCE [LARGE SCALE GENOMIC DNA]</scope>
    <source>
        <strain evidence="1 2">NBRC 103247</strain>
    </source>
</reference>
<keyword evidence="2" id="KW-1185">Reference proteome</keyword>
<dbReference type="Pfam" id="PF06962">
    <property type="entry name" value="rRNA_methylase"/>
    <property type="match status" value="1"/>
</dbReference>
<keyword evidence="1" id="KW-0808">Transferase</keyword>
<dbReference type="OrthoDB" id="9792989at2"/>
<dbReference type="Gene3D" id="3.40.50.150">
    <property type="entry name" value="Vaccinia Virus protein VP39"/>
    <property type="match status" value="1"/>
</dbReference>
<sequence length="187" mass="20514">MLLHALAFTRALIEQAVQSGDTVIDATVGNGHDTLHLARLVGDSGKVIGFDIQKSALTVTQKRLKETGVDARVTLHHKGHETIDEVLSPADSVSLVVYNLGYLPKGDKSIVTTPASTLKSIELALSYLKKNGLVLLMVYYGHEGGPEEKDALLKYVETLPQKEYSVLQYQYLNQKNSPPFLIAIEKK</sequence>
<keyword evidence="1" id="KW-0489">Methyltransferase</keyword>
<comment type="caution">
    <text evidence="1">The sequence shown here is derived from an EMBL/GenBank/DDBJ whole genome shotgun (WGS) entry which is preliminary data.</text>
</comment>
<dbReference type="AlphaFoldDB" id="A0A511AT02"/>
<dbReference type="SUPFAM" id="SSF53335">
    <property type="entry name" value="S-adenosyl-L-methionine-dependent methyltransferases"/>
    <property type="match status" value="1"/>
</dbReference>
<proteinExistence type="predicted"/>
<accession>A0A511AT02</accession>